<organism evidence="1 2">
    <name type="scientific">Engystomops pustulosus</name>
    <name type="common">Tungara frog</name>
    <name type="synonym">Physalaemus pustulosus</name>
    <dbReference type="NCBI Taxonomy" id="76066"/>
    <lineage>
        <taxon>Eukaryota</taxon>
        <taxon>Metazoa</taxon>
        <taxon>Chordata</taxon>
        <taxon>Craniata</taxon>
        <taxon>Vertebrata</taxon>
        <taxon>Euteleostomi</taxon>
        <taxon>Amphibia</taxon>
        <taxon>Batrachia</taxon>
        <taxon>Anura</taxon>
        <taxon>Neobatrachia</taxon>
        <taxon>Hyloidea</taxon>
        <taxon>Leptodactylidae</taxon>
        <taxon>Leiuperinae</taxon>
        <taxon>Engystomops</taxon>
    </lineage>
</organism>
<protein>
    <submittedName>
        <fullName evidence="1">Uncharacterized protein</fullName>
    </submittedName>
</protein>
<dbReference type="Proteomes" id="UP000824782">
    <property type="component" value="Unassembled WGS sequence"/>
</dbReference>
<reference evidence="1" key="1">
    <citation type="thesis" date="2020" institute="ProQuest LLC" country="789 East Eisenhower Parkway, Ann Arbor, MI, USA">
        <title>Comparative Genomics and Chromosome Evolution.</title>
        <authorList>
            <person name="Mudd A.B."/>
        </authorList>
    </citation>
    <scope>NUCLEOTIDE SEQUENCE</scope>
    <source>
        <strain evidence="1">237g6f4</strain>
        <tissue evidence="1">Blood</tissue>
    </source>
</reference>
<sequence>MDFLQSFHVAVSLFKKTLFFSQQRMSFLALRTPNPAEFLCISQETLTKETLSHPVWFKPFRGHYRRHIHMLVLTSLFAMT</sequence>
<evidence type="ECO:0000313" key="1">
    <source>
        <dbReference type="EMBL" id="KAG8561936.1"/>
    </source>
</evidence>
<name>A0AAV7ART4_ENGPU</name>
<keyword evidence="2" id="KW-1185">Reference proteome</keyword>
<dbReference type="EMBL" id="WNYA01000007">
    <property type="protein sequence ID" value="KAG8561936.1"/>
    <property type="molecule type" value="Genomic_DNA"/>
</dbReference>
<evidence type="ECO:0000313" key="2">
    <source>
        <dbReference type="Proteomes" id="UP000824782"/>
    </source>
</evidence>
<gene>
    <name evidence="1" type="ORF">GDO81_015535</name>
</gene>
<accession>A0AAV7ART4</accession>
<dbReference type="AlphaFoldDB" id="A0AAV7ART4"/>
<proteinExistence type="predicted"/>
<comment type="caution">
    <text evidence="1">The sequence shown here is derived from an EMBL/GenBank/DDBJ whole genome shotgun (WGS) entry which is preliminary data.</text>
</comment>